<accession>A0A225VIC7</accession>
<reference evidence="2" key="1">
    <citation type="submission" date="2017-03" db="EMBL/GenBank/DDBJ databases">
        <title>Phytopthora megakarya and P. palmivora, two closely related causual agents of cacao black pod achieved similar genome size and gene model numbers by different mechanisms.</title>
        <authorList>
            <person name="Ali S."/>
            <person name="Shao J."/>
            <person name="Larry D.J."/>
            <person name="Kronmiller B."/>
            <person name="Shen D."/>
            <person name="Strem M.D."/>
            <person name="Melnick R.L."/>
            <person name="Guiltinan M.J."/>
            <person name="Tyler B.M."/>
            <person name="Meinhardt L.W."/>
            <person name="Bailey B.A."/>
        </authorList>
    </citation>
    <scope>NUCLEOTIDE SEQUENCE [LARGE SCALE GENOMIC DNA]</scope>
    <source>
        <strain evidence="2">zdho120</strain>
    </source>
</reference>
<evidence type="ECO:0000313" key="1">
    <source>
        <dbReference type="EMBL" id="OWZ04270.1"/>
    </source>
</evidence>
<proteinExistence type="predicted"/>
<gene>
    <name evidence="1" type="ORF">PHMEG_00023852</name>
</gene>
<dbReference type="EMBL" id="NBNE01005051">
    <property type="protein sequence ID" value="OWZ04270.1"/>
    <property type="molecule type" value="Genomic_DNA"/>
</dbReference>
<sequence length="122" mass="12956">MCATGFESPSIPPSSAVNIPAIGDPVPSVDALVADASALEHEAQVLRSRLALSTALNAGLAAHASVLHDQLIALRECARECAREGYNLGLQAVDRLSSEVETRDHIIRGLRDDNQGIRDQAF</sequence>
<comment type="caution">
    <text evidence="1">The sequence shown here is derived from an EMBL/GenBank/DDBJ whole genome shotgun (WGS) entry which is preliminary data.</text>
</comment>
<dbReference type="OrthoDB" id="123373at2759"/>
<dbReference type="Proteomes" id="UP000198211">
    <property type="component" value="Unassembled WGS sequence"/>
</dbReference>
<name>A0A225VIC7_9STRA</name>
<organism evidence="1 2">
    <name type="scientific">Phytophthora megakarya</name>
    <dbReference type="NCBI Taxonomy" id="4795"/>
    <lineage>
        <taxon>Eukaryota</taxon>
        <taxon>Sar</taxon>
        <taxon>Stramenopiles</taxon>
        <taxon>Oomycota</taxon>
        <taxon>Peronosporomycetes</taxon>
        <taxon>Peronosporales</taxon>
        <taxon>Peronosporaceae</taxon>
        <taxon>Phytophthora</taxon>
    </lineage>
</organism>
<protein>
    <submittedName>
        <fullName evidence="1">Uncharacterized protein</fullName>
    </submittedName>
</protein>
<evidence type="ECO:0000313" key="2">
    <source>
        <dbReference type="Proteomes" id="UP000198211"/>
    </source>
</evidence>
<dbReference type="AlphaFoldDB" id="A0A225VIC7"/>
<keyword evidence="2" id="KW-1185">Reference proteome</keyword>
<dbReference type="STRING" id="4795.A0A225VIC7"/>